<keyword evidence="4" id="KW-1185">Reference proteome</keyword>
<evidence type="ECO:0000259" key="2">
    <source>
        <dbReference type="Pfam" id="PF13475"/>
    </source>
</evidence>
<feature type="domain" description="DUF4116" evidence="2">
    <location>
        <begin position="309"/>
        <end position="342"/>
    </location>
</feature>
<dbReference type="AlphaFoldDB" id="A0AA36NA46"/>
<dbReference type="PANTHER" id="PTHR20921">
    <property type="entry name" value="TRANSMEMBRANE PROTEIN 222"/>
    <property type="match status" value="1"/>
</dbReference>
<dbReference type="InterPro" id="IPR029071">
    <property type="entry name" value="Ubiquitin-like_domsf"/>
</dbReference>
<dbReference type="Proteomes" id="UP001178507">
    <property type="component" value="Unassembled WGS sequence"/>
</dbReference>
<protein>
    <recommendedName>
        <fullName evidence="2">DUF4116 domain-containing protein</fullName>
    </recommendedName>
</protein>
<evidence type="ECO:0000313" key="3">
    <source>
        <dbReference type="EMBL" id="CAJ1394868.1"/>
    </source>
</evidence>
<dbReference type="EMBL" id="CAUJNA010002979">
    <property type="protein sequence ID" value="CAJ1394868.1"/>
    <property type="molecule type" value="Genomic_DNA"/>
</dbReference>
<dbReference type="SUPFAM" id="SSF54236">
    <property type="entry name" value="Ubiquitin-like"/>
    <property type="match status" value="1"/>
</dbReference>
<dbReference type="Pfam" id="PF05608">
    <property type="entry name" value="RTE1"/>
    <property type="match status" value="2"/>
</dbReference>
<gene>
    <name evidence="3" type="ORF">EVOR1521_LOCUS19433</name>
</gene>
<dbReference type="InterPro" id="IPR025197">
    <property type="entry name" value="DUF4116"/>
</dbReference>
<reference evidence="3" key="1">
    <citation type="submission" date="2023-08" db="EMBL/GenBank/DDBJ databases">
        <authorList>
            <person name="Chen Y."/>
            <person name="Shah S."/>
            <person name="Dougan E. K."/>
            <person name="Thang M."/>
            <person name="Chan C."/>
        </authorList>
    </citation>
    <scope>NUCLEOTIDE SEQUENCE</scope>
</reference>
<organism evidence="3 4">
    <name type="scientific">Effrenium voratum</name>
    <dbReference type="NCBI Taxonomy" id="2562239"/>
    <lineage>
        <taxon>Eukaryota</taxon>
        <taxon>Sar</taxon>
        <taxon>Alveolata</taxon>
        <taxon>Dinophyceae</taxon>
        <taxon>Suessiales</taxon>
        <taxon>Symbiodiniaceae</taxon>
        <taxon>Effrenium</taxon>
    </lineage>
</organism>
<name>A0AA36NA46_9DINO</name>
<dbReference type="PANTHER" id="PTHR20921:SF0">
    <property type="entry name" value="TRANSMEMBRANE PROTEIN 222"/>
    <property type="match status" value="1"/>
</dbReference>
<evidence type="ECO:0000256" key="1">
    <source>
        <dbReference type="SAM" id="MobiDB-lite"/>
    </source>
</evidence>
<evidence type="ECO:0000313" key="4">
    <source>
        <dbReference type="Proteomes" id="UP001178507"/>
    </source>
</evidence>
<feature type="region of interest" description="Disordered" evidence="1">
    <location>
        <begin position="186"/>
        <end position="209"/>
    </location>
</feature>
<proteinExistence type="predicted"/>
<dbReference type="InterPro" id="IPR008496">
    <property type="entry name" value="TMEM222/RTE1"/>
</dbReference>
<sequence>MQLAAGGDTQRRGIGVVSEIPQPAVMALEETEGLEAGQRSEHVDVSEDVYPRCIVWTPIPGCTWCFPFIGHMGIGTESGQVMEFMGFGATKAPKGGLSFGPVCRYVQLSARGVRRGTWDDAIRAAAAKASGRPHGACISNCHSFVADCLHEMRYGGVPCWNWLSYTLAIWVFFLGRFTTCPRTTVETPGLKSHKPRGPSCPAVARKGPVRSEKPTLPAMLAVDGIAGHICQVRWAGPWTAWELKEAIAIHSAIPAEEQRLLVGYSELEDSEVLTAAPTSQLTLLRRSPEQAQLLRRLQTCPPLRALTVLRCAPLALRADREVVLCAVQKSGLALQFAAESLRADKVDVAEMEVLTVESGLEFLTEHSSLG</sequence>
<dbReference type="Pfam" id="PF13475">
    <property type="entry name" value="DUF4116"/>
    <property type="match status" value="1"/>
</dbReference>
<comment type="caution">
    <text evidence="3">The sequence shown here is derived from an EMBL/GenBank/DDBJ whole genome shotgun (WGS) entry which is preliminary data.</text>
</comment>
<accession>A0AA36NA46</accession>